<evidence type="ECO:0000313" key="3">
    <source>
        <dbReference type="Proteomes" id="UP000092445"/>
    </source>
</evidence>
<dbReference type="VEuPathDB" id="VectorBase:GPAI028418"/>
<proteinExistence type="predicted"/>
<accession>A0A1A9ZXU1</accession>
<keyword evidence="3" id="KW-1185">Reference proteome</keyword>
<keyword evidence="1" id="KW-0472">Membrane</keyword>
<keyword evidence="1" id="KW-1133">Transmembrane helix</keyword>
<name>A0A1A9ZXU1_GLOPL</name>
<feature type="transmembrane region" description="Helical" evidence="1">
    <location>
        <begin position="108"/>
        <end position="128"/>
    </location>
</feature>
<feature type="transmembrane region" description="Helical" evidence="1">
    <location>
        <begin position="140"/>
        <end position="157"/>
    </location>
</feature>
<sequence>MLTSVFKQKTEKFCWREKRQYGGTERGYRAVLDILINDCARQQFYHKCFLQALYSLNSEVHQNIFYSPSSGRHKVIRKKPPEDRRNHIYASVSHNRRDIFLSKIHDQLATRFLGFIAVASAVAVAVAVGDDVDGDDVDEGAFFIYELLRLVVFLTIFKTQH</sequence>
<organism evidence="2 3">
    <name type="scientific">Glossina pallidipes</name>
    <name type="common">Tsetse fly</name>
    <dbReference type="NCBI Taxonomy" id="7398"/>
    <lineage>
        <taxon>Eukaryota</taxon>
        <taxon>Metazoa</taxon>
        <taxon>Ecdysozoa</taxon>
        <taxon>Arthropoda</taxon>
        <taxon>Hexapoda</taxon>
        <taxon>Insecta</taxon>
        <taxon>Pterygota</taxon>
        <taxon>Neoptera</taxon>
        <taxon>Endopterygota</taxon>
        <taxon>Diptera</taxon>
        <taxon>Brachycera</taxon>
        <taxon>Muscomorpha</taxon>
        <taxon>Hippoboscoidea</taxon>
        <taxon>Glossinidae</taxon>
        <taxon>Glossina</taxon>
    </lineage>
</organism>
<dbReference type="EnsemblMetazoa" id="GPAI028418-RA">
    <property type="protein sequence ID" value="GPAI028418-PA"/>
    <property type="gene ID" value="GPAI028418"/>
</dbReference>
<protein>
    <submittedName>
        <fullName evidence="2">Uncharacterized protein</fullName>
    </submittedName>
</protein>
<evidence type="ECO:0000256" key="1">
    <source>
        <dbReference type="SAM" id="Phobius"/>
    </source>
</evidence>
<evidence type="ECO:0000313" key="2">
    <source>
        <dbReference type="EnsemblMetazoa" id="GPAI028418-PA"/>
    </source>
</evidence>
<reference evidence="2" key="2">
    <citation type="submission" date="2020-05" db="UniProtKB">
        <authorList>
            <consortium name="EnsemblMetazoa"/>
        </authorList>
    </citation>
    <scope>IDENTIFICATION</scope>
    <source>
        <strain evidence="2">IAEA</strain>
    </source>
</reference>
<dbReference type="Proteomes" id="UP000092445">
    <property type="component" value="Unassembled WGS sequence"/>
</dbReference>
<reference evidence="3" key="1">
    <citation type="submission" date="2014-03" db="EMBL/GenBank/DDBJ databases">
        <authorList>
            <person name="Aksoy S."/>
            <person name="Warren W."/>
            <person name="Wilson R.K."/>
        </authorList>
    </citation>
    <scope>NUCLEOTIDE SEQUENCE [LARGE SCALE GENOMIC DNA]</scope>
    <source>
        <strain evidence="3">IAEA</strain>
    </source>
</reference>
<keyword evidence="1" id="KW-0812">Transmembrane</keyword>
<dbReference type="AlphaFoldDB" id="A0A1A9ZXU1"/>